<evidence type="ECO:0000313" key="1">
    <source>
        <dbReference type="EMBL" id="MDR7093947.1"/>
    </source>
</evidence>
<dbReference type="EMBL" id="JAVDWE010000003">
    <property type="protein sequence ID" value="MDR7093947.1"/>
    <property type="molecule type" value="Genomic_DNA"/>
</dbReference>
<comment type="caution">
    <text evidence="1">The sequence shown here is derived from an EMBL/GenBank/DDBJ whole genome shotgun (WGS) entry which is preliminary data.</text>
</comment>
<organism evidence="1 2">
    <name type="scientific">Hydrogenophaga laconesensis</name>
    <dbReference type="NCBI Taxonomy" id="1805971"/>
    <lineage>
        <taxon>Bacteria</taxon>
        <taxon>Pseudomonadati</taxon>
        <taxon>Pseudomonadota</taxon>
        <taxon>Betaproteobacteria</taxon>
        <taxon>Burkholderiales</taxon>
        <taxon>Comamonadaceae</taxon>
        <taxon>Hydrogenophaga</taxon>
    </lineage>
</organism>
<gene>
    <name evidence="1" type="ORF">J2X09_001679</name>
</gene>
<protein>
    <submittedName>
        <fullName evidence="1">Uncharacterized protein</fullName>
    </submittedName>
</protein>
<name>A0ABU1V949_9BURK</name>
<dbReference type="RefSeq" id="WP_204732196.1">
    <property type="nucleotide sequence ID" value="NZ_JAVDWE010000003.1"/>
</dbReference>
<reference evidence="1 2" key="1">
    <citation type="submission" date="2023-07" db="EMBL/GenBank/DDBJ databases">
        <title>Sorghum-associated microbial communities from plants grown in Nebraska, USA.</title>
        <authorList>
            <person name="Schachtman D."/>
        </authorList>
    </citation>
    <scope>NUCLEOTIDE SEQUENCE [LARGE SCALE GENOMIC DNA]</scope>
    <source>
        <strain evidence="1 2">BE240</strain>
    </source>
</reference>
<evidence type="ECO:0000313" key="2">
    <source>
        <dbReference type="Proteomes" id="UP001265550"/>
    </source>
</evidence>
<sequence length="54" mass="6026">MNARLPQTVREFEVAEPPVHFEWQSRFGLIVIDIVDGVAYVNGERVEPAVSEAG</sequence>
<proteinExistence type="predicted"/>
<keyword evidence="2" id="KW-1185">Reference proteome</keyword>
<dbReference type="Proteomes" id="UP001265550">
    <property type="component" value="Unassembled WGS sequence"/>
</dbReference>
<accession>A0ABU1V949</accession>